<sequence>MKKINYMYENFPYLSDLITAIENIGDNYCKWDYKASIQQIERVFAYELYYQLKLISHTSPNYQEINFNGEISKKISAEINTLHTGITIESKYVSPDLVLHKQQIDSSTINQKLIIEIKAGNKSNKQIAKDILKLNYGIETLNFEFGVFISINTRFTTINSKLKKIFINKDRLNQEETSRFSKIIIVNYNNEIIECKSLYEILEID</sequence>
<dbReference type="AlphaFoldDB" id="A0A494J8F8"/>
<dbReference type="EMBL" id="CP014339">
    <property type="protein sequence ID" value="AQX51314.1"/>
    <property type="molecule type" value="Genomic_DNA"/>
</dbReference>
<reference evidence="1 3" key="1">
    <citation type="submission" date="2016-02" db="EMBL/GenBank/DDBJ databases">
        <authorList>
            <person name="Nicholson A.C."/>
            <person name="Humrighouse B.W."/>
            <person name="Loparev V."/>
            <person name="Emery B."/>
            <person name="Graziano J."/>
            <person name="McQuiston J.R."/>
        </authorList>
    </citation>
    <scope>NUCLEOTIDE SEQUENCE [LARGE SCALE GENOMIC DNA]</scope>
    <source>
        <strain evidence="1 3">E6809</strain>
    </source>
</reference>
<dbReference type="EMBL" id="MAHS01000003">
    <property type="protein sequence ID" value="OPB52035.1"/>
    <property type="molecule type" value="Genomic_DNA"/>
</dbReference>
<protein>
    <submittedName>
        <fullName evidence="2">Uncharacterized protein</fullName>
    </submittedName>
</protein>
<evidence type="ECO:0000313" key="3">
    <source>
        <dbReference type="Proteomes" id="UP000189738"/>
    </source>
</evidence>
<reference evidence="2" key="2">
    <citation type="submission" date="2016-06" db="EMBL/GenBank/DDBJ databases">
        <authorList>
            <person name="Nicholson A.C."/>
        </authorList>
    </citation>
    <scope>NUCLEOTIDE SEQUENCE [LARGE SCALE GENOMIC DNA]</scope>
    <source>
        <strain evidence="2">E6809</strain>
    </source>
</reference>
<evidence type="ECO:0000313" key="2">
    <source>
        <dbReference type="EMBL" id="OPB52035.1"/>
    </source>
</evidence>
<proteinExistence type="predicted"/>
<name>A0A494J8F8_9FLAO</name>
<dbReference type="Proteomes" id="UP000189738">
    <property type="component" value="Chromosome"/>
</dbReference>
<accession>A0A494J8F8</accession>
<evidence type="ECO:0000313" key="1">
    <source>
        <dbReference type="EMBL" id="AQX51314.1"/>
    </source>
</evidence>
<gene>
    <name evidence="1" type="ORF">AYC66_11775</name>
    <name evidence="2" type="ORF">BAY09_12725</name>
</gene>
<organism evidence="2">
    <name type="scientific">Elizabethkingia anophelis</name>
    <dbReference type="NCBI Taxonomy" id="1117645"/>
    <lineage>
        <taxon>Bacteria</taxon>
        <taxon>Pseudomonadati</taxon>
        <taxon>Bacteroidota</taxon>
        <taxon>Flavobacteriia</taxon>
        <taxon>Flavobacteriales</taxon>
        <taxon>Weeksellaceae</taxon>
        <taxon>Elizabethkingia</taxon>
    </lineage>
</organism>